<dbReference type="PROSITE" id="PS51007">
    <property type="entry name" value="CYTC"/>
    <property type="match status" value="1"/>
</dbReference>
<evidence type="ECO:0000256" key="1">
    <source>
        <dbReference type="ARBA" id="ARBA00022617"/>
    </source>
</evidence>
<dbReference type="GO" id="GO:0020037">
    <property type="term" value="F:heme binding"/>
    <property type="evidence" value="ECO:0007669"/>
    <property type="project" value="InterPro"/>
</dbReference>
<organism evidence="7 8">
    <name type="scientific">Candidatus Bilophila faecipullorum</name>
    <dbReference type="NCBI Taxonomy" id="2838482"/>
    <lineage>
        <taxon>Bacteria</taxon>
        <taxon>Pseudomonadati</taxon>
        <taxon>Thermodesulfobacteriota</taxon>
        <taxon>Desulfovibrionia</taxon>
        <taxon>Desulfovibrionales</taxon>
        <taxon>Desulfovibrionaceae</taxon>
        <taxon>Bilophila</taxon>
    </lineage>
</organism>
<reference evidence="7" key="1">
    <citation type="journal article" date="2021" name="PeerJ">
        <title>Extensive microbial diversity within the chicken gut microbiome revealed by metagenomics and culture.</title>
        <authorList>
            <person name="Gilroy R."/>
            <person name="Ravi A."/>
            <person name="Getino M."/>
            <person name="Pursley I."/>
            <person name="Horton D.L."/>
            <person name="Alikhan N.F."/>
            <person name="Baker D."/>
            <person name="Gharbi K."/>
            <person name="Hall N."/>
            <person name="Watson M."/>
            <person name="Adriaenssens E.M."/>
            <person name="Foster-Nyarko E."/>
            <person name="Jarju S."/>
            <person name="Secka A."/>
            <person name="Antonio M."/>
            <person name="Oren A."/>
            <person name="Chaudhuri R.R."/>
            <person name="La Ragione R."/>
            <person name="Hildebrand F."/>
            <person name="Pallen M.J."/>
        </authorList>
    </citation>
    <scope>NUCLEOTIDE SEQUENCE</scope>
    <source>
        <strain evidence="7">ChiSxjej5B17-1746</strain>
    </source>
</reference>
<keyword evidence="5" id="KW-0732">Signal</keyword>
<keyword evidence="2 4" id="KW-0479">Metal-binding</keyword>
<proteinExistence type="predicted"/>
<dbReference type="Gene3D" id="1.10.760.10">
    <property type="entry name" value="Cytochrome c-like domain"/>
    <property type="match status" value="1"/>
</dbReference>
<evidence type="ECO:0000259" key="6">
    <source>
        <dbReference type="PROSITE" id="PS51007"/>
    </source>
</evidence>
<sequence length="125" mass="13202">MRSFLKYAAVMAAPLLFAAGAVQAQMAPPQGQLEVVTESQAPAPAQQWPDGGNPSEGAALYDSCVPCHTLNGNGMAGKSISDLMNKMKAYQSGTYTDPKMAGMHKVLAPLSDQQLLDLAAYINKM</sequence>
<evidence type="ECO:0000256" key="3">
    <source>
        <dbReference type="ARBA" id="ARBA00023004"/>
    </source>
</evidence>
<feature type="signal peptide" evidence="5">
    <location>
        <begin position="1"/>
        <end position="24"/>
    </location>
</feature>
<dbReference type="EMBL" id="DXGI01000372">
    <property type="protein sequence ID" value="HIW79439.1"/>
    <property type="molecule type" value="Genomic_DNA"/>
</dbReference>
<gene>
    <name evidence="7" type="ORF">H9874_09905</name>
</gene>
<dbReference type="InterPro" id="IPR036909">
    <property type="entry name" value="Cyt_c-like_dom_sf"/>
</dbReference>
<dbReference type="Pfam" id="PF00034">
    <property type="entry name" value="Cytochrom_C"/>
    <property type="match status" value="1"/>
</dbReference>
<dbReference type="InterPro" id="IPR009056">
    <property type="entry name" value="Cyt_c-like_dom"/>
</dbReference>
<evidence type="ECO:0000256" key="2">
    <source>
        <dbReference type="ARBA" id="ARBA00022723"/>
    </source>
</evidence>
<evidence type="ECO:0000256" key="5">
    <source>
        <dbReference type="SAM" id="SignalP"/>
    </source>
</evidence>
<keyword evidence="3 4" id="KW-0408">Iron</keyword>
<dbReference type="AlphaFoldDB" id="A0A9D1U984"/>
<feature type="chain" id="PRO_5038658137" evidence="5">
    <location>
        <begin position="25"/>
        <end position="125"/>
    </location>
</feature>
<dbReference type="SUPFAM" id="SSF46626">
    <property type="entry name" value="Cytochrome c"/>
    <property type="match status" value="1"/>
</dbReference>
<evidence type="ECO:0000313" key="7">
    <source>
        <dbReference type="EMBL" id="HIW79439.1"/>
    </source>
</evidence>
<dbReference type="GO" id="GO:0046872">
    <property type="term" value="F:metal ion binding"/>
    <property type="evidence" value="ECO:0007669"/>
    <property type="project" value="UniProtKB-KW"/>
</dbReference>
<reference evidence="7" key="2">
    <citation type="submission" date="2021-04" db="EMBL/GenBank/DDBJ databases">
        <authorList>
            <person name="Gilroy R."/>
        </authorList>
    </citation>
    <scope>NUCLEOTIDE SEQUENCE</scope>
    <source>
        <strain evidence="7">ChiSxjej5B17-1746</strain>
    </source>
</reference>
<name>A0A9D1U984_9BACT</name>
<comment type="caution">
    <text evidence="7">The sequence shown here is derived from an EMBL/GenBank/DDBJ whole genome shotgun (WGS) entry which is preliminary data.</text>
</comment>
<dbReference type="Proteomes" id="UP000824264">
    <property type="component" value="Unassembled WGS sequence"/>
</dbReference>
<accession>A0A9D1U984</accession>
<evidence type="ECO:0000313" key="8">
    <source>
        <dbReference type="Proteomes" id="UP000824264"/>
    </source>
</evidence>
<keyword evidence="1 4" id="KW-0349">Heme</keyword>
<feature type="domain" description="Cytochrome c" evidence="6">
    <location>
        <begin position="52"/>
        <end position="125"/>
    </location>
</feature>
<dbReference type="GO" id="GO:0009055">
    <property type="term" value="F:electron transfer activity"/>
    <property type="evidence" value="ECO:0007669"/>
    <property type="project" value="InterPro"/>
</dbReference>
<protein>
    <submittedName>
        <fullName evidence="7">C-type cytochrome</fullName>
    </submittedName>
</protein>
<evidence type="ECO:0000256" key="4">
    <source>
        <dbReference type="PROSITE-ProRule" id="PRU00433"/>
    </source>
</evidence>